<dbReference type="InterPro" id="IPR023214">
    <property type="entry name" value="HAD_sf"/>
</dbReference>
<evidence type="ECO:0000256" key="3">
    <source>
        <dbReference type="ARBA" id="ARBA00008770"/>
    </source>
</evidence>
<dbReference type="Gene3D" id="3.40.50.1000">
    <property type="entry name" value="HAD superfamily/HAD-like"/>
    <property type="match status" value="1"/>
</dbReference>
<dbReference type="Gene3D" id="3.30.70.1020">
    <property type="entry name" value="Trehalose-6-phosphate phosphatase related protein, domain 2"/>
    <property type="match status" value="1"/>
</dbReference>
<dbReference type="EMBL" id="CADCUL010000156">
    <property type="protein sequence ID" value="CAA9383408.1"/>
    <property type="molecule type" value="Genomic_DNA"/>
</dbReference>
<dbReference type="PANTHER" id="PTHR43768">
    <property type="entry name" value="TREHALOSE 6-PHOSPHATE PHOSPHATASE"/>
    <property type="match status" value="1"/>
</dbReference>
<comment type="pathway">
    <text evidence="2 6">Glycan biosynthesis; trehalose biosynthesis.</text>
</comment>
<accession>A0A6J4NE04</accession>
<evidence type="ECO:0000256" key="1">
    <source>
        <dbReference type="ARBA" id="ARBA00000500"/>
    </source>
</evidence>
<gene>
    <name evidence="7" type="ORF">AVDCRST_MAG21-1865</name>
</gene>
<comment type="similarity">
    <text evidence="3 6">Belongs to the trehalose phosphatase family.</text>
</comment>
<dbReference type="GO" id="GO:0046872">
    <property type="term" value="F:metal ion binding"/>
    <property type="evidence" value="ECO:0007669"/>
    <property type="project" value="UniProtKB-KW"/>
</dbReference>
<evidence type="ECO:0000313" key="7">
    <source>
        <dbReference type="EMBL" id="CAA9383408.1"/>
    </source>
</evidence>
<proteinExistence type="inferred from homology"/>
<keyword evidence="6" id="KW-0460">Magnesium</keyword>
<dbReference type="PANTHER" id="PTHR43768:SF3">
    <property type="entry name" value="TREHALOSE 6-PHOSPHATE PHOSPHATASE"/>
    <property type="match status" value="1"/>
</dbReference>
<dbReference type="SUPFAM" id="SSF56784">
    <property type="entry name" value="HAD-like"/>
    <property type="match status" value="1"/>
</dbReference>
<evidence type="ECO:0000256" key="4">
    <source>
        <dbReference type="ARBA" id="ARBA00022801"/>
    </source>
</evidence>
<dbReference type="GO" id="GO:0004805">
    <property type="term" value="F:trehalose-phosphatase activity"/>
    <property type="evidence" value="ECO:0007669"/>
    <property type="project" value="UniProtKB-EC"/>
</dbReference>
<dbReference type="AlphaFoldDB" id="A0A6J4NE04"/>
<dbReference type="InterPro" id="IPR006379">
    <property type="entry name" value="HAD-SF_hydro_IIB"/>
</dbReference>
<comment type="catalytic activity">
    <reaction evidence="1 6">
        <text>alpha,alpha-trehalose 6-phosphate + H2O = alpha,alpha-trehalose + phosphate</text>
        <dbReference type="Rhea" id="RHEA:23420"/>
        <dbReference type="ChEBI" id="CHEBI:15377"/>
        <dbReference type="ChEBI" id="CHEBI:16551"/>
        <dbReference type="ChEBI" id="CHEBI:43474"/>
        <dbReference type="ChEBI" id="CHEBI:58429"/>
        <dbReference type="EC" id="3.1.3.12"/>
    </reaction>
</comment>
<comment type="cofactor">
    <cofactor evidence="6">
        <name>Mg(2+)</name>
        <dbReference type="ChEBI" id="CHEBI:18420"/>
    </cofactor>
</comment>
<evidence type="ECO:0000256" key="2">
    <source>
        <dbReference type="ARBA" id="ARBA00005199"/>
    </source>
</evidence>
<dbReference type="GO" id="GO:0005992">
    <property type="term" value="P:trehalose biosynthetic process"/>
    <property type="evidence" value="ECO:0007669"/>
    <property type="project" value="UniProtKB-UniPathway"/>
</dbReference>
<evidence type="ECO:0000256" key="6">
    <source>
        <dbReference type="RuleBase" id="RU361117"/>
    </source>
</evidence>
<reference evidence="7" key="1">
    <citation type="submission" date="2020-02" db="EMBL/GenBank/DDBJ databases">
        <authorList>
            <person name="Meier V. D."/>
        </authorList>
    </citation>
    <scope>NUCLEOTIDE SEQUENCE</scope>
    <source>
        <strain evidence="7">AVDCRST_MAG21</strain>
    </source>
</reference>
<dbReference type="EC" id="3.1.3.12" evidence="6"/>
<keyword evidence="4 6" id="KW-0378">Hydrolase</keyword>
<protein>
    <recommendedName>
        <fullName evidence="6">Trehalose 6-phosphate phosphatase</fullName>
        <ecNumber evidence="6">3.1.3.12</ecNumber>
    </recommendedName>
</protein>
<organism evidence="7">
    <name type="scientific">uncultured Nocardioidaceae bacterium</name>
    <dbReference type="NCBI Taxonomy" id="253824"/>
    <lineage>
        <taxon>Bacteria</taxon>
        <taxon>Bacillati</taxon>
        <taxon>Actinomycetota</taxon>
        <taxon>Actinomycetes</taxon>
        <taxon>Propionibacteriales</taxon>
        <taxon>Nocardioidaceae</taxon>
        <taxon>environmental samples</taxon>
    </lineage>
</organism>
<comment type="function">
    <text evidence="5 6">Removes the phosphate from trehalose 6-phosphate to produce free trehalose.</text>
</comment>
<keyword evidence="6" id="KW-0479">Metal-binding</keyword>
<dbReference type="UniPathway" id="UPA00299"/>
<dbReference type="NCBIfam" id="TIGR00685">
    <property type="entry name" value="T6PP"/>
    <property type="match status" value="1"/>
</dbReference>
<name>A0A6J4NE04_9ACTN</name>
<dbReference type="InterPro" id="IPR003337">
    <property type="entry name" value="Trehalose_PPase"/>
</dbReference>
<dbReference type="Pfam" id="PF02358">
    <property type="entry name" value="Trehalose_PPase"/>
    <property type="match status" value="1"/>
</dbReference>
<dbReference type="InterPro" id="IPR036412">
    <property type="entry name" value="HAD-like_sf"/>
</dbReference>
<sequence>MDVLAARTTAGRAGVAAILADPGRALLAFDYDGTLAPIVADPRRAYPHPRVVPALVALSAQVGRVAVITGRPAAVAVELAGLADVSGLDGLVVVGHYGMERWDAASGRLQTTQPPAGLDRVRAVLPGMLASLGAGGADIEDKGLSVAVHVRRLDAREQVYASIAGPVAELAAEHGLTAEPGRYVVEVRPPGMDKGRALRALFEETASHSVGFAGDDLGDLAAFDEVVRLRTAGHPGLLVCSGSDEVEVLRQRADLVVDGPGGVAQWVEGLVDTLLTR</sequence>
<evidence type="ECO:0000256" key="5">
    <source>
        <dbReference type="ARBA" id="ARBA00024179"/>
    </source>
</evidence>
<dbReference type="NCBIfam" id="TIGR01484">
    <property type="entry name" value="HAD-SF-IIB"/>
    <property type="match status" value="1"/>
</dbReference>
<dbReference type="InterPro" id="IPR044651">
    <property type="entry name" value="OTSB-like"/>
</dbReference>